<dbReference type="Gene3D" id="1.10.3210.30">
    <property type="match status" value="1"/>
</dbReference>
<feature type="domain" description="Helicase C-terminal" evidence="12">
    <location>
        <begin position="496"/>
        <end position="656"/>
    </location>
</feature>
<dbReference type="InterPro" id="IPR014001">
    <property type="entry name" value="Helicase_ATP-bd"/>
</dbReference>
<dbReference type="GO" id="GO:0003676">
    <property type="term" value="F:nucleic acid binding"/>
    <property type="evidence" value="ECO:0007669"/>
    <property type="project" value="InterPro"/>
</dbReference>
<dbReference type="NCBIfam" id="TIGR01596">
    <property type="entry name" value="cas3_HD"/>
    <property type="match status" value="1"/>
</dbReference>
<evidence type="ECO:0000313" key="14">
    <source>
        <dbReference type="EMBL" id="ONF94552.1"/>
    </source>
</evidence>
<dbReference type="Gene3D" id="3.40.50.300">
    <property type="entry name" value="P-loop containing nucleotide triphosphate hydrolases"/>
    <property type="match status" value="2"/>
</dbReference>
<dbReference type="CDD" id="cd09641">
    <property type="entry name" value="Cas3''_I"/>
    <property type="match status" value="1"/>
</dbReference>
<gene>
    <name evidence="14" type="ORF">BWD14_00425</name>
</gene>
<evidence type="ECO:0000256" key="7">
    <source>
        <dbReference type="ARBA" id="ARBA00022806"/>
    </source>
</evidence>
<dbReference type="InterPro" id="IPR006474">
    <property type="entry name" value="Helicase_Cas3_CRISPR-ass_core"/>
</dbReference>
<dbReference type="EMBL" id="MTSU01000001">
    <property type="protein sequence ID" value="ONF94552.1"/>
    <property type="molecule type" value="Genomic_DNA"/>
</dbReference>
<dbReference type="Proteomes" id="UP000189337">
    <property type="component" value="Unassembled WGS sequence"/>
</dbReference>
<evidence type="ECO:0000256" key="8">
    <source>
        <dbReference type="ARBA" id="ARBA00022840"/>
    </source>
</evidence>
<evidence type="ECO:0000256" key="1">
    <source>
        <dbReference type="ARBA" id="ARBA00006847"/>
    </source>
</evidence>
<dbReference type="InterPro" id="IPR006483">
    <property type="entry name" value="CRISPR-assoc_Cas3_HD"/>
</dbReference>
<evidence type="ECO:0000259" key="11">
    <source>
        <dbReference type="PROSITE" id="PS51192"/>
    </source>
</evidence>
<dbReference type="GO" id="GO:0005829">
    <property type="term" value="C:cytosol"/>
    <property type="evidence" value="ECO:0007669"/>
    <property type="project" value="TreeGrafter"/>
</dbReference>
<comment type="similarity">
    <text evidence="10">Belongs to the DEAD box helicase family.</text>
</comment>
<feature type="domain" description="Helicase ATP-binding" evidence="11">
    <location>
        <begin position="291"/>
        <end position="474"/>
    </location>
</feature>
<evidence type="ECO:0000256" key="10">
    <source>
        <dbReference type="ARBA" id="ARBA00038437"/>
    </source>
</evidence>
<comment type="caution">
    <text evidence="14">The sequence shown here is derived from an EMBL/GenBank/DDBJ whole genome shotgun (WGS) entry which is preliminary data.</text>
</comment>
<dbReference type="InterPro" id="IPR027417">
    <property type="entry name" value="P-loop_NTPase"/>
</dbReference>
<keyword evidence="7" id="KW-0347">Helicase</keyword>
<dbReference type="PANTHER" id="PTHR47959">
    <property type="entry name" value="ATP-DEPENDENT RNA HELICASE RHLE-RELATED"/>
    <property type="match status" value="1"/>
</dbReference>
<dbReference type="GO" id="GO:0051607">
    <property type="term" value="P:defense response to virus"/>
    <property type="evidence" value="ECO:0007669"/>
    <property type="project" value="UniProtKB-KW"/>
</dbReference>
<evidence type="ECO:0000256" key="4">
    <source>
        <dbReference type="ARBA" id="ARBA00022723"/>
    </source>
</evidence>
<dbReference type="PROSITE" id="PS51643">
    <property type="entry name" value="HD_CAS3"/>
    <property type="match status" value="1"/>
</dbReference>
<evidence type="ECO:0000259" key="13">
    <source>
        <dbReference type="PROSITE" id="PS51643"/>
    </source>
</evidence>
<evidence type="ECO:0000256" key="2">
    <source>
        <dbReference type="ARBA" id="ARBA00009046"/>
    </source>
</evidence>
<dbReference type="InterPro" id="IPR001650">
    <property type="entry name" value="Helicase_C-like"/>
</dbReference>
<proteinExistence type="inferred from homology"/>
<dbReference type="GO" id="GO:0005524">
    <property type="term" value="F:ATP binding"/>
    <property type="evidence" value="ECO:0007669"/>
    <property type="project" value="UniProtKB-KW"/>
</dbReference>
<dbReference type="NCBIfam" id="TIGR01587">
    <property type="entry name" value="cas3_core"/>
    <property type="match status" value="1"/>
</dbReference>
<keyword evidence="5" id="KW-0547">Nucleotide-binding</keyword>
<dbReference type="InterPro" id="IPR011545">
    <property type="entry name" value="DEAD/DEAH_box_helicase_dom"/>
</dbReference>
<dbReference type="AlphaFoldDB" id="A0AB73NG24"/>
<dbReference type="PANTHER" id="PTHR47959:SF16">
    <property type="entry name" value="CRISPR-ASSOCIATED NUCLEASE_HELICASE CAS3-RELATED"/>
    <property type="match status" value="1"/>
</dbReference>
<keyword evidence="9" id="KW-0051">Antiviral defense</keyword>
<dbReference type="SMART" id="SM00487">
    <property type="entry name" value="DEXDc"/>
    <property type="match status" value="1"/>
</dbReference>
<evidence type="ECO:0000256" key="6">
    <source>
        <dbReference type="ARBA" id="ARBA00022801"/>
    </source>
</evidence>
<keyword evidence="8" id="KW-0067">ATP-binding</keyword>
<dbReference type="GO" id="GO:0003724">
    <property type="term" value="F:RNA helicase activity"/>
    <property type="evidence" value="ECO:0007669"/>
    <property type="project" value="TreeGrafter"/>
</dbReference>
<sequence>MEKLLAKSLSGDPRDNEQELYLVPHLRAAEEAGSAIYESIGERILKAVGLPSIIWSKRLKILLPLACLLHDLGKANNWFQELLRGMKIYQPIRHEFLSVIMILRSTKKIQNYLKEKIHVLETSEDKTPFINSIYSGILAHHMKMDIDLKRACPALFANGGTPTEIIAYTNASDFDSLFGPDKPTNDFCFTFLSSHANDKYKPIHRWIDEFQKISCEWEEFLKENNDWHIFSTILKPLVISADVIASALVPKGIEYKDWVIKSLQNYIEQNDINQIVKERLHGKSPREFQRQIANSEERITLVEAGCGSGKTIGAYLWAANNALDSKLFFCYPTTGTATEGYLGYVSDSSYESKLIHSKSQVDLEGIHKTGDEDSTELTDKIHALHSYHPKIIICTADTILSLIKNGRKSILSFPSIATGIFVFDEIHSYNDEMFLVMVRFIQFFKNTKFLLMSASLQPERKNVLKREFINFQEIESPTDLMDIPRYKFEEIRDSKTLSEDIKRHAGHSKILVVVNTVKRAQSIYRDLKSSGLNVKIYHSRYKYKDRVIRHREFIAAFKDEAPPVVGIATQVAEMSLDIDSDILFCELAPIPSIIQRLGRLNRRTAPDNQLPARSVYFSRPEKPLPYDKEELELAEQWIEILRNSKDEISQNDLQEFFLNIKTETADLFPPVYYDFNKPTFYFTPATEGLRGASSTVNCILRSDLLEIDQSPYNIANYIIPMTMNRKVDFTILDQYKYAFVIPDEKILYDSLEGAQWLN</sequence>
<dbReference type="GO" id="GO:0046872">
    <property type="term" value="F:metal ion binding"/>
    <property type="evidence" value="ECO:0007669"/>
    <property type="project" value="UniProtKB-KW"/>
</dbReference>
<dbReference type="GO" id="GO:0004518">
    <property type="term" value="F:nuclease activity"/>
    <property type="evidence" value="ECO:0007669"/>
    <property type="project" value="UniProtKB-KW"/>
</dbReference>
<evidence type="ECO:0000256" key="9">
    <source>
        <dbReference type="ARBA" id="ARBA00023118"/>
    </source>
</evidence>
<evidence type="ECO:0000313" key="15">
    <source>
        <dbReference type="Proteomes" id="UP000189337"/>
    </source>
</evidence>
<comment type="similarity">
    <text evidence="1">In the N-terminal section; belongs to the CRISPR-associated nuclease Cas3-HD family.</text>
</comment>
<keyword evidence="4" id="KW-0479">Metal-binding</keyword>
<reference evidence="14 15" key="1">
    <citation type="submission" date="2017-01" db="EMBL/GenBank/DDBJ databases">
        <title>Comparative genomic analysis of Brazilian Leptospira santarosai.</title>
        <authorList>
            <person name="Moreno L.Z."/>
            <person name="Miraglia F."/>
            <person name="Kremer F.S."/>
            <person name="Eslabao M.R."/>
            <person name="Lilenbaum W."/>
            <person name="Dellagostin O.A."/>
            <person name="Moreno A.M."/>
        </authorList>
    </citation>
    <scope>NUCLEOTIDE SEQUENCE [LARGE SCALE GENOMIC DNA]</scope>
    <source>
        <strain evidence="14 15">M52/8-19</strain>
    </source>
</reference>
<evidence type="ECO:0000256" key="5">
    <source>
        <dbReference type="ARBA" id="ARBA00022741"/>
    </source>
</evidence>
<dbReference type="PROSITE" id="PS51192">
    <property type="entry name" value="HELICASE_ATP_BIND_1"/>
    <property type="match status" value="1"/>
</dbReference>
<feature type="domain" description="HD Cas3-type" evidence="13">
    <location>
        <begin position="15"/>
        <end position="244"/>
    </location>
</feature>
<dbReference type="InterPro" id="IPR038257">
    <property type="entry name" value="CRISPR-assoc_Cas3_HD_sf"/>
</dbReference>
<dbReference type="GO" id="GO:0016787">
    <property type="term" value="F:hydrolase activity"/>
    <property type="evidence" value="ECO:0007669"/>
    <property type="project" value="UniProtKB-KW"/>
</dbReference>
<dbReference type="Pfam" id="PF00270">
    <property type="entry name" value="DEAD"/>
    <property type="match status" value="1"/>
</dbReference>
<comment type="similarity">
    <text evidence="2">In the central section; belongs to the CRISPR-associated helicase Cas3 family.</text>
</comment>
<keyword evidence="3" id="KW-0540">Nuclease</keyword>
<name>A0AB73NG24_9LEPT</name>
<dbReference type="InterPro" id="IPR054712">
    <property type="entry name" value="Cas3-like_dom"/>
</dbReference>
<organism evidence="14 15">
    <name type="scientific">Leptospira santarosai</name>
    <dbReference type="NCBI Taxonomy" id="28183"/>
    <lineage>
        <taxon>Bacteria</taxon>
        <taxon>Pseudomonadati</taxon>
        <taxon>Spirochaetota</taxon>
        <taxon>Spirochaetia</taxon>
        <taxon>Leptospirales</taxon>
        <taxon>Leptospiraceae</taxon>
        <taxon>Leptospira</taxon>
    </lineage>
</organism>
<dbReference type="SMART" id="SM00490">
    <property type="entry name" value="HELICc"/>
    <property type="match status" value="1"/>
</dbReference>
<evidence type="ECO:0000256" key="3">
    <source>
        <dbReference type="ARBA" id="ARBA00022722"/>
    </source>
</evidence>
<accession>A0AB73NG24</accession>
<protein>
    <submittedName>
        <fullName evidence="14">CRISPR-associated helicase/endonuclease Cas3</fullName>
    </submittedName>
</protein>
<keyword evidence="6" id="KW-0378">Hydrolase</keyword>
<dbReference type="PROSITE" id="PS51194">
    <property type="entry name" value="HELICASE_CTER"/>
    <property type="match status" value="1"/>
</dbReference>
<evidence type="ECO:0000259" key="12">
    <source>
        <dbReference type="PROSITE" id="PS51194"/>
    </source>
</evidence>
<dbReference type="SUPFAM" id="SSF52540">
    <property type="entry name" value="P-loop containing nucleoside triphosphate hydrolases"/>
    <property type="match status" value="1"/>
</dbReference>
<dbReference type="InterPro" id="IPR050079">
    <property type="entry name" value="DEAD_box_RNA_helicase"/>
</dbReference>
<dbReference type="Pfam" id="PF22590">
    <property type="entry name" value="Cas3-like_C_2"/>
    <property type="match status" value="1"/>
</dbReference>
<dbReference type="RefSeq" id="WP_075918094.1">
    <property type="nucleotide sequence ID" value="NZ_MTSU01000001.1"/>
</dbReference>